<keyword evidence="3" id="KW-1185">Reference proteome</keyword>
<dbReference type="EMBL" id="CM026431">
    <property type="protein sequence ID" value="KAG0558746.1"/>
    <property type="molecule type" value="Genomic_DNA"/>
</dbReference>
<comment type="caution">
    <text evidence="2">The sequence shown here is derived from an EMBL/GenBank/DDBJ whole genome shotgun (WGS) entry which is preliminary data.</text>
</comment>
<dbReference type="Proteomes" id="UP000822688">
    <property type="component" value="Chromosome 10"/>
</dbReference>
<gene>
    <name evidence="2" type="ORF">KC19_10G050800</name>
</gene>
<evidence type="ECO:0000256" key="1">
    <source>
        <dbReference type="SAM" id="MobiDB-lite"/>
    </source>
</evidence>
<proteinExistence type="predicted"/>
<reference evidence="2" key="1">
    <citation type="submission" date="2020-06" db="EMBL/GenBank/DDBJ databases">
        <title>WGS assembly of Ceratodon purpureus strain R40.</title>
        <authorList>
            <person name="Carey S.B."/>
            <person name="Jenkins J."/>
            <person name="Shu S."/>
            <person name="Lovell J.T."/>
            <person name="Sreedasyam A."/>
            <person name="Maumus F."/>
            <person name="Tiley G.P."/>
            <person name="Fernandez-Pozo N."/>
            <person name="Barry K."/>
            <person name="Chen C."/>
            <person name="Wang M."/>
            <person name="Lipzen A."/>
            <person name="Daum C."/>
            <person name="Saski C.A."/>
            <person name="Payton A.C."/>
            <person name="Mcbreen J.C."/>
            <person name="Conrad R.E."/>
            <person name="Kollar L.M."/>
            <person name="Olsson S."/>
            <person name="Huttunen S."/>
            <person name="Landis J.B."/>
            <person name="Wickett N.J."/>
            <person name="Johnson M.G."/>
            <person name="Rensing S.A."/>
            <person name="Grimwood J."/>
            <person name="Schmutz J."/>
            <person name="Mcdaniel S.F."/>
        </authorList>
    </citation>
    <scope>NUCLEOTIDE SEQUENCE</scope>
    <source>
        <strain evidence="2">R40</strain>
    </source>
</reference>
<evidence type="ECO:0000313" key="3">
    <source>
        <dbReference type="Proteomes" id="UP000822688"/>
    </source>
</evidence>
<accession>A0A8T0GH21</accession>
<protein>
    <submittedName>
        <fullName evidence="2">Uncharacterized protein</fullName>
    </submittedName>
</protein>
<organism evidence="2 3">
    <name type="scientific">Ceratodon purpureus</name>
    <name type="common">Fire moss</name>
    <name type="synonym">Dicranum purpureum</name>
    <dbReference type="NCBI Taxonomy" id="3225"/>
    <lineage>
        <taxon>Eukaryota</taxon>
        <taxon>Viridiplantae</taxon>
        <taxon>Streptophyta</taxon>
        <taxon>Embryophyta</taxon>
        <taxon>Bryophyta</taxon>
        <taxon>Bryophytina</taxon>
        <taxon>Bryopsida</taxon>
        <taxon>Dicranidae</taxon>
        <taxon>Pseudoditrichales</taxon>
        <taxon>Ditrichaceae</taxon>
        <taxon>Ceratodon</taxon>
    </lineage>
</organism>
<dbReference type="AlphaFoldDB" id="A0A8T0GH21"/>
<evidence type="ECO:0000313" key="2">
    <source>
        <dbReference type="EMBL" id="KAG0558746.1"/>
    </source>
</evidence>
<feature type="region of interest" description="Disordered" evidence="1">
    <location>
        <begin position="43"/>
        <end position="63"/>
    </location>
</feature>
<sequence length="108" mass="12262">MLFHSYPSSFAVNGIVVLETIPETRFTRSAGNDSGNLVTIQIRENSDRDLSPAQQTAGQPSGDELLRNFRRHTWVLGYEATWRRGVISFMGHKLSDFDPSHEIAYDNY</sequence>
<name>A0A8T0GH21_CERPU</name>